<dbReference type="GO" id="GO:0009295">
    <property type="term" value="C:nucleoid"/>
    <property type="evidence" value="ECO:0007669"/>
    <property type="project" value="UniProtKB-SubCell"/>
</dbReference>
<keyword evidence="8" id="KW-1185">Reference proteome</keyword>
<evidence type="ECO:0000256" key="5">
    <source>
        <dbReference type="SAM" id="MobiDB-lite"/>
    </source>
</evidence>
<dbReference type="PANTHER" id="PTHR38097">
    <property type="match status" value="1"/>
</dbReference>
<evidence type="ECO:0000313" key="8">
    <source>
        <dbReference type="Proteomes" id="UP000472320"/>
    </source>
</evidence>
<accession>A0A6L6QRQ3</accession>
<proteinExistence type="inferred from homology"/>
<evidence type="ECO:0000256" key="3">
    <source>
        <dbReference type="ARBA" id="ARBA00022490"/>
    </source>
</evidence>
<evidence type="ECO:0000256" key="2">
    <source>
        <dbReference type="ARBA" id="ARBA00010610"/>
    </source>
</evidence>
<dbReference type="Gene3D" id="3.30.160.510">
    <property type="entry name" value="Histone-like nucleoid-structuring protein H-NS"/>
    <property type="match status" value="1"/>
</dbReference>
<dbReference type="AlphaFoldDB" id="A0A6L6QRQ3"/>
<dbReference type="EMBL" id="WNKX01000040">
    <property type="protein sequence ID" value="MTW14316.1"/>
    <property type="molecule type" value="Genomic_DNA"/>
</dbReference>
<dbReference type="GO" id="GO:0003677">
    <property type="term" value="F:DNA binding"/>
    <property type="evidence" value="ECO:0007669"/>
    <property type="project" value="UniProtKB-KW"/>
</dbReference>
<feature type="region of interest" description="Disordered" evidence="5">
    <location>
        <begin position="53"/>
        <end position="80"/>
    </location>
</feature>
<dbReference type="RefSeq" id="WP_155457259.1">
    <property type="nucleotide sequence ID" value="NZ_WNKX01000040.1"/>
</dbReference>
<dbReference type="InterPro" id="IPR027444">
    <property type="entry name" value="H-NS_C_dom"/>
</dbReference>
<comment type="similarity">
    <text evidence="2">Belongs to the histone-like protein H-NS family.</text>
</comment>
<comment type="caution">
    <text evidence="7">The sequence shown here is derived from an EMBL/GenBank/DDBJ whole genome shotgun (WGS) entry which is preliminary data.</text>
</comment>
<dbReference type="SUPFAM" id="SSF81273">
    <property type="entry name" value="H-NS histone-like proteins"/>
    <property type="match status" value="1"/>
</dbReference>
<keyword evidence="3" id="KW-0963">Cytoplasm</keyword>
<dbReference type="Pfam" id="PF00816">
    <property type="entry name" value="Histone_HNS"/>
    <property type="match status" value="1"/>
</dbReference>
<protein>
    <submittedName>
        <fullName evidence="7">H-NS histone family protein</fullName>
    </submittedName>
</protein>
<dbReference type="OrthoDB" id="5297879at2"/>
<comment type="subcellular location">
    <subcellularLocation>
        <location evidence="1">Cytoplasm</location>
        <location evidence="1">Nucleoid</location>
    </subcellularLocation>
</comment>
<keyword evidence="4" id="KW-0238">DNA-binding</keyword>
<evidence type="ECO:0000256" key="1">
    <source>
        <dbReference type="ARBA" id="ARBA00004453"/>
    </source>
</evidence>
<organism evidence="7 8">
    <name type="scientific">Massilia eburnea</name>
    <dbReference type="NCBI Taxonomy" id="1776165"/>
    <lineage>
        <taxon>Bacteria</taxon>
        <taxon>Pseudomonadati</taxon>
        <taxon>Pseudomonadota</taxon>
        <taxon>Betaproteobacteria</taxon>
        <taxon>Burkholderiales</taxon>
        <taxon>Oxalobacteraceae</taxon>
        <taxon>Telluria group</taxon>
        <taxon>Massilia</taxon>
    </lineage>
</organism>
<feature type="domain" description="DNA-binding protein H-NS-like C-terminal" evidence="6">
    <location>
        <begin position="55"/>
        <end position="94"/>
    </location>
</feature>
<dbReference type="SMART" id="SM00528">
    <property type="entry name" value="HNS"/>
    <property type="match status" value="1"/>
</dbReference>
<name>A0A6L6QRQ3_9BURK</name>
<evidence type="ECO:0000256" key="4">
    <source>
        <dbReference type="ARBA" id="ARBA00023125"/>
    </source>
</evidence>
<evidence type="ECO:0000313" key="7">
    <source>
        <dbReference type="EMBL" id="MTW14316.1"/>
    </source>
</evidence>
<dbReference type="PANTHER" id="PTHR38097:SF2">
    <property type="entry name" value="DNA-BINDING PROTEIN STPA"/>
    <property type="match status" value="1"/>
</dbReference>
<sequence>MSTYAEIQAQIAELETKAKEARAAELAGAKEKIAEIMAAHGLTLDDLRGVRTKASKARQPVPAKYRNPESGDTWTGRGRAPLWLAGKNKGDFLIK</sequence>
<reference evidence="7 8" key="1">
    <citation type="submission" date="2019-11" db="EMBL/GenBank/DDBJ databases">
        <title>Type strains purchased from KCTC, JCM and DSMZ.</title>
        <authorList>
            <person name="Lu H."/>
        </authorList>
    </citation>
    <scope>NUCLEOTIDE SEQUENCE [LARGE SCALE GENOMIC DNA]</scope>
    <source>
        <strain evidence="7 8">JCM 31587</strain>
    </source>
</reference>
<evidence type="ECO:0000259" key="6">
    <source>
        <dbReference type="SMART" id="SM00528"/>
    </source>
</evidence>
<dbReference type="Proteomes" id="UP000472320">
    <property type="component" value="Unassembled WGS sequence"/>
</dbReference>
<gene>
    <name evidence="7" type="ORF">GM658_27240</name>
</gene>